<dbReference type="PANTHER" id="PTHR31528:SF3">
    <property type="entry name" value="THIAMINE BIOSYNTHESIS PROTEIN HI_0357-RELATED"/>
    <property type="match status" value="1"/>
</dbReference>
<sequence length="334" mass="35774">MKRITRRLAVIAAAQVGLLVGAAALAPAAQAAEKMTLLLNWVPQGDHSPYYYARKMGWYAEEGIDLTIEGGRGSAATIPRVAAGQVQVGIADMANILEGRSKNIDAVGIMALYANTAFGLYWKKGGGIASPKDIAGKKIGAPAGDAVRPIWPVIAKAIGIPADSVTWVNIAPEAKVASLQAGIIDVSPHLYSVHDVYEKSFGKDLGYVSLRELGVNPYGLSFFTSGAYMKSNPETLKKFLKVSQKAIRACFENPKPCTEVLASETSQNAEDVLANWKRVETLIADEVGRKVAIGAYDPARVKADVTMIETLFNVKLGSGPFFTNDYLDMSIKLP</sequence>
<feature type="chain" id="PRO_5016177711" evidence="1">
    <location>
        <begin position="32"/>
        <end position="334"/>
    </location>
</feature>
<dbReference type="AlphaFoldDB" id="A0A2V3U5L9"/>
<reference evidence="3 4" key="1">
    <citation type="submission" date="2018-05" db="EMBL/GenBank/DDBJ databases">
        <title>Genomic Encyclopedia of Type Strains, Phase IV (KMG-IV): sequencing the most valuable type-strain genomes for metagenomic binning, comparative biology and taxonomic classification.</title>
        <authorList>
            <person name="Goeker M."/>
        </authorList>
    </citation>
    <scope>NUCLEOTIDE SEQUENCE [LARGE SCALE GENOMIC DNA]</scope>
    <source>
        <strain evidence="3 4">DSM 6462</strain>
    </source>
</reference>
<keyword evidence="1" id="KW-0732">Signal</keyword>
<accession>A0A2V3U5L9</accession>
<proteinExistence type="predicted"/>
<dbReference type="PANTHER" id="PTHR31528">
    <property type="entry name" value="4-AMINO-5-HYDROXYMETHYL-2-METHYLPYRIMIDINE PHOSPHATE SYNTHASE THI11-RELATED"/>
    <property type="match status" value="1"/>
</dbReference>
<comment type="caution">
    <text evidence="3">The sequence shown here is derived from an EMBL/GenBank/DDBJ whole genome shotgun (WGS) entry which is preliminary data.</text>
</comment>
<dbReference type="Gene3D" id="3.40.190.10">
    <property type="entry name" value="Periplasmic binding protein-like II"/>
    <property type="match status" value="2"/>
</dbReference>
<evidence type="ECO:0000313" key="4">
    <source>
        <dbReference type="Proteomes" id="UP000248021"/>
    </source>
</evidence>
<evidence type="ECO:0000256" key="1">
    <source>
        <dbReference type="SAM" id="SignalP"/>
    </source>
</evidence>
<dbReference type="EMBL" id="QJJK01000007">
    <property type="protein sequence ID" value="PXW57186.1"/>
    <property type="molecule type" value="Genomic_DNA"/>
</dbReference>
<dbReference type="RefSeq" id="WP_110375797.1">
    <property type="nucleotide sequence ID" value="NZ_JAHBRY010000001.1"/>
</dbReference>
<dbReference type="Proteomes" id="UP000248021">
    <property type="component" value="Unassembled WGS sequence"/>
</dbReference>
<organism evidence="3 4">
    <name type="scientific">Chelatococcus asaccharovorans</name>
    <dbReference type="NCBI Taxonomy" id="28210"/>
    <lineage>
        <taxon>Bacteria</taxon>
        <taxon>Pseudomonadati</taxon>
        <taxon>Pseudomonadota</taxon>
        <taxon>Alphaproteobacteria</taxon>
        <taxon>Hyphomicrobiales</taxon>
        <taxon>Chelatococcaceae</taxon>
        <taxon>Chelatococcus</taxon>
    </lineage>
</organism>
<evidence type="ECO:0000259" key="2">
    <source>
        <dbReference type="Pfam" id="PF09084"/>
    </source>
</evidence>
<feature type="signal peptide" evidence="1">
    <location>
        <begin position="1"/>
        <end position="31"/>
    </location>
</feature>
<dbReference type="SUPFAM" id="SSF53850">
    <property type="entry name" value="Periplasmic binding protein-like II"/>
    <property type="match status" value="1"/>
</dbReference>
<evidence type="ECO:0000313" key="3">
    <source>
        <dbReference type="EMBL" id="PXW57186.1"/>
    </source>
</evidence>
<gene>
    <name evidence="3" type="ORF">C7450_107226</name>
</gene>
<dbReference type="PROSITE" id="PS51318">
    <property type="entry name" value="TAT"/>
    <property type="match status" value="1"/>
</dbReference>
<feature type="domain" description="SsuA/THI5-like" evidence="2">
    <location>
        <begin position="45"/>
        <end position="255"/>
    </location>
</feature>
<keyword evidence="4" id="KW-1185">Reference proteome</keyword>
<dbReference type="InterPro" id="IPR006311">
    <property type="entry name" value="TAT_signal"/>
</dbReference>
<dbReference type="OrthoDB" id="9815602at2"/>
<dbReference type="InterPro" id="IPR015168">
    <property type="entry name" value="SsuA/THI5"/>
</dbReference>
<dbReference type="Pfam" id="PF09084">
    <property type="entry name" value="NMT1"/>
    <property type="match status" value="1"/>
</dbReference>
<name>A0A2V3U5L9_9HYPH</name>
<dbReference type="InterPro" id="IPR027939">
    <property type="entry name" value="NMT1/THI5"/>
</dbReference>
<protein>
    <submittedName>
        <fullName evidence="3">NitT/TauT family transport system substrate-binding protein</fullName>
    </submittedName>
</protein>
<dbReference type="GO" id="GO:0009228">
    <property type="term" value="P:thiamine biosynthetic process"/>
    <property type="evidence" value="ECO:0007669"/>
    <property type="project" value="InterPro"/>
</dbReference>